<evidence type="ECO:0000259" key="2">
    <source>
        <dbReference type="PROSITE" id="PS50943"/>
    </source>
</evidence>
<dbReference type="Pfam" id="PF01381">
    <property type="entry name" value="HTH_3"/>
    <property type="match status" value="1"/>
</dbReference>
<dbReference type="SMART" id="SM00530">
    <property type="entry name" value="HTH_XRE"/>
    <property type="match status" value="1"/>
</dbReference>
<evidence type="ECO:0000313" key="3">
    <source>
        <dbReference type="EMBL" id="WUX38496.1"/>
    </source>
</evidence>
<dbReference type="InterPro" id="IPR050807">
    <property type="entry name" value="TransReg_Diox_bact_type"/>
</dbReference>
<dbReference type="CDD" id="cd00093">
    <property type="entry name" value="HTH_XRE"/>
    <property type="match status" value="1"/>
</dbReference>
<gene>
    <name evidence="3" type="ORF">OG367_20640</name>
</gene>
<dbReference type="SUPFAM" id="SSF47413">
    <property type="entry name" value="lambda repressor-like DNA-binding domains"/>
    <property type="match status" value="1"/>
</dbReference>
<proteinExistence type="predicted"/>
<dbReference type="PROSITE" id="PS50943">
    <property type="entry name" value="HTH_CROC1"/>
    <property type="match status" value="1"/>
</dbReference>
<dbReference type="InterPro" id="IPR010982">
    <property type="entry name" value="Lambda_DNA-bd_dom_sf"/>
</dbReference>
<evidence type="ECO:0000256" key="1">
    <source>
        <dbReference type="ARBA" id="ARBA00023125"/>
    </source>
</evidence>
<accession>A0ABZ1ZIB4</accession>
<name>A0ABZ1ZIB4_STRAQ</name>
<reference evidence="3" key="1">
    <citation type="submission" date="2022-10" db="EMBL/GenBank/DDBJ databases">
        <title>The complete genomes of actinobacterial strains from the NBC collection.</title>
        <authorList>
            <person name="Joergensen T.S."/>
            <person name="Alvarez Arevalo M."/>
            <person name="Sterndorff E.B."/>
            <person name="Faurdal D."/>
            <person name="Vuksanovic O."/>
            <person name="Mourched A.-S."/>
            <person name="Charusanti P."/>
            <person name="Shaw S."/>
            <person name="Blin K."/>
            <person name="Weber T."/>
        </authorList>
    </citation>
    <scope>NUCLEOTIDE SEQUENCE</scope>
    <source>
        <strain evidence="3">NBC_01436</strain>
    </source>
</reference>
<evidence type="ECO:0000313" key="4">
    <source>
        <dbReference type="Proteomes" id="UP001431926"/>
    </source>
</evidence>
<feature type="domain" description="HTH cro/C1-type" evidence="2">
    <location>
        <begin position="11"/>
        <end position="65"/>
    </location>
</feature>
<dbReference type="EMBL" id="CP109491">
    <property type="protein sequence ID" value="WUX38496.1"/>
    <property type="molecule type" value="Genomic_DNA"/>
</dbReference>
<dbReference type="RefSeq" id="WP_329356930.1">
    <property type="nucleotide sequence ID" value="NZ_CP109490.1"/>
</dbReference>
<keyword evidence="1" id="KW-0238">DNA-binding</keyword>
<sequence length="79" mass="8243">MNAHYQDPAQIRRRRIEAGLTQEALAKRAGASKAHISMVERGVAGASAPFLSRLAEAFGCEVADLMPAPEAPAPATATA</sequence>
<keyword evidence="4" id="KW-1185">Reference proteome</keyword>
<organism evidence="3 4">
    <name type="scientific">Streptomyces anulatus</name>
    <name type="common">Streptomyces chrysomallus</name>
    <dbReference type="NCBI Taxonomy" id="1892"/>
    <lineage>
        <taxon>Bacteria</taxon>
        <taxon>Bacillati</taxon>
        <taxon>Actinomycetota</taxon>
        <taxon>Actinomycetes</taxon>
        <taxon>Kitasatosporales</taxon>
        <taxon>Streptomycetaceae</taxon>
        <taxon>Streptomyces</taxon>
    </lineage>
</organism>
<dbReference type="InterPro" id="IPR001387">
    <property type="entry name" value="Cro/C1-type_HTH"/>
</dbReference>
<dbReference type="PANTHER" id="PTHR46797">
    <property type="entry name" value="HTH-TYPE TRANSCRIPTIONAL REGULATOR"/>
    <property type="match status" value="1"/>
</dbReference>
<dbReference type="PANTHER" id="PTHR46797:SF1">
    <property type="entry name" value="METHYLPHOSPHONATE SYNTHASE"/>
    <property type="match status" value="1"/>
</dbReference>
<protein>
    <submittedName>
        <fullName evidence="3">Helix-turn-helix transcriptional regulator</fullName>
    </submittedName>
</protein>
<dbReference type="Gene3D" id="1.10.260.40">
    <property type="entry name" value="lambda repressor-like DNA-binding domains"/>
    <property type="match status" value="1"/>
</dbReference>
<dbReference type="Proteomes" id="UP001431926">
    <property type="component" value="Chromosome"/>
</dbReference>